<evidence type="ECO:0000259" key="5">
    <source>
        <dbReference type="PROSITE" id="PS51898"/>
    </source>
</evidence>
<dbReference type="InterPro" id="IPR011010">
    <property type="entry name" value="DNA_brk_join_enz"/>
</dbReference>
<dbReference type="Gene3D" id="1.10.150.130">
    <property type="match status" value="1"/>
</dbReference>
<comment type="caution">
    <text evidence="6">The sequence shown here is derived from an EMBL/GenBank/DDBJ whole genome shotgun (WGS) entry which is preliminary data.</text>
</comment>
<evidence type="ECO:0000256" key="2">
    <source>
        <dbReference type="ARBA" id="ARBA00022908"/>
    </source>
</evidence>
<dbReference type="Gene3D" id="1.10.443.10">
    <property type="entry name" value="Intergrase catalytic core"/>
    <property type="match status" value="1"/>
</dbReference>
<evidence type="ECO:0000313" key="7">
    <source>
        <dbReference type="Proteomes" id="UP000030460"/>
    </source>
</evidence>
<protein>
    <submittedName>
        <fullName evidence="6">Site-specific integrase</fullName>
    </submittedName>
</protein>
<reference evidence="6" key="1">
    <citation type="journal article" date="2015" name="Genome Announc.">
        <title>Draft Genome Sequence of the Polyhydroxyalkanoate-Producing Bacterium Burkholderia sacchari LMG 19450 Isolated from Brazilian Sugarcane Plantation Soil.</title>
        <authorList>
            <person name="Alexandrino P.M."/>
            <person name="Mendonca T.T."/>
            <person name="Guaman Bautista L.P."/>
            <person name="Cherix J."/>
            <person name="Lozano-Sakalauskas G.C."/>
            <person name="Fujita A."/>
            <person name="Ramos Filho E."/>
            <person name="Long P."/>
            <person name="Padilla G."/>
            <person name="Taciro M.K."/>
            <person name="Gomez J.G."/>
            <person name="Silva L.F."/>
        </authorList>
    </citation>
    <scope>NUCLEOTIDE SEQUENCE</scope>
    <source>
        <strain evidence="6">LMG 19450</strain>
    </source>
</reference>
<keyword evidence="3" id="KW-0238">DNA-binding</keyword>
<dbReference type="PANTHER" id="PTHR30349:SF77">
    <property type="entry name" value="TYROSINE RECOMBINASE XERC"/>
    <property type="match status" value="1"/>
</dbReference>
<dbReference type="CDD" id="cd00397">
    <property type="entry name" value="DNA_BRE_C"/>
    <property type="match status" value="1"/>
</dbReference>
<dbReference type="AlphaFoldDB" id="A0A8T6ZL44"/>
<dbReference type="OrthoDB" id="9074218at2"/>
<dbReference type="InterPro" id="IPR050090">
    <property type="entry name" value="Tyrosine_recombinase_XerCD"/>
</dbReference>
<sequence length="415" mass="46442">MMVDAFSIIESYVLEQMPARAPRNRGESPILPSGLTDEDAVIRWLKTKATGDGRLAESTLAQYVVEARRLFWYARWIARPISEWTLEDAGNYLAFLLEPDRAAICELRVSRNDPAWTPFRKALSPDSARQSQVIAGSLFKWLVDMQYLRANPFSGFGLAGKRSRTSKQSRFVDQSALDLARAAIADRACASDRQRAKKARDLFVLDLFAKVGLRTSEATGATMGSVRYAQFTSAERERDPDGPTGVWVIDVTAGKGGHRRTVSFAAVMGQLQEYRIAYGLPSLPIEGETTPLILGARRRTPTINATIPDWRMRGVRQDLGEFDGVTDRSSVYRLIKGIFRDALTYWDARSAVDADRLRRASTHWLRHSFAKSLVDAGASVMTVSRNLGHADMNTTLTYVDDEELKRARETERLIG</sequence>
<dbReference type="SUPFAM" id="SSF56349">
    <property type="entry name" value="DNA breaking-rejoining enzymes"/>
    <property type="match status" value="1"/>
</dbReference>
<dbReference type="GO" id="GO:0015074">
    <property type="term" value="P:DNA integration"/>
    <property type="evidence" value="ECO:0007669"/>
    <property type="project" value="UniProtKB-KW"/>
</dbReference>
<dbReference type="GO" id="GO:0003677">
    <property type="term" value="F:DNA binding"/>
    <property type="evidence" value="ECO:0007669"/>
    <property type="project" value="UniProtKB-KW"/>
</dbReference>
<dbReference type="PROSITE" id="PS51898">
    <property type="entry name" value="TYR_RECOMBINASE"/>
    <property type="match status" value="1"/>
</dbReference>
<feature type="domain" description="Tyr recombinase" evidence="5">
    <location>
        <begin position="172"/>
        <end position="412"/>
    </location>
</feature>
<dbReference type="InterPro" id="IPR002104">
    <property type="entry name" value="Integrase_catalytic"/>
</dbReference>
<keyword evidence="7" id="KW-1185">Reference proteome</keyword>
<accession>A0A8T6ZL44</accession>
<evidence type="ECO:0000256" key="4">
    <source>
        <dbReference type="ARBA" id="ARBA00023172"/>
    </source>
</evidence>
<evidence type="ECO:0000313" key="6">
    <source>
        <dbReference type="EMBL" id="NLP65541.1"/>
    </source>
</evidence>
<evidence type="ECO:0000256" key="1">
    <source>
        <dbReference type="ARBA" id="ARBA00004496"/>
    </source>
</evidence>
<dbReference type="GO" id="GO:0005737">
    <property type="term" value="C:cytoplasm"/>
    <property type="evidence" value="ECO:0007669"/>
    <property type="project" value="UniProtKB-SubCell"/>
</dbReference>
<dbReference type="Proteomes" id="UP000030460">
    <property type="component" value="Unassembled WGS sequence"/>
</dbReference>
<evidence type="ECO:0000256" key="3">
    <source>
        <dbReference type="ARBA" id="ARBA00023125"/>
    </source>
</evidence>
<organism evidence="6 7">
    <name type="scientific">Paraburkholderia sacchari</name>
    <dbReference type="NCBI Taxonomy" id="159450"/>
    <lineage>
        <taxon>Bacteria</taxon>
        <taxon>Pseudomonadati</taxon>
        <taxon>Pseudomonadota</taxon>
        <taxon>Betaproteobacteria</taxon>
        <taxon>Burkholderiales</taxon>
        <taxon>Burkholderiaceae</taxon>
        <taxon>Paraburkholderia</taxon>
    </lineage>
</organism>
<dbReference type="InterPro" id="IPR010998">
    <property type="entry name" value="Integrase_recombinase_N"/>
</dbReference>
<name>A0A8T6ZL44_9BURK</name>
<reference evidence="6" key="2">
    <citation type="submission" date="2020-04" db="EMBL/GenBank/DDBJ databases">
        <authorList>
            <person name="Alexandrino P."/>
            <person name="Mendonca T."/>
            <person name="Guaman L."/>
            <person name="Cherix J."/>
            <person name="Lozano-Sakalauskas G."/>
            <person name="Fujita A."/>
            <person name="Filho E.R."/>
            <person name="Long P."/>
            <person name="Padilla G."/>
            <person name="Taciro M.K."/>
            <person name="Gomez J.G."/>
            <person name="Silva L.F."/>
            <person name="Torres M."/>
        </authorList>
    </citation>
    <scope>NUCLEOTIDE SEQUENCE</scope>
    <source>
        <strain evidence="6">LMG 19450</strain>
    </source>
</reference>
<dbReference type="InterPro" id="IPR013762">
    <property type="entry name" value="Integrase-like_cat_sf"/>
</dbReference>
<keyword evidence="4" id="KW-0233">DNA recombination</keyword>
<dbReference type="Pfam" id="PF00589">
    <property type="entry name" value="Phage_integrase"/>
    <property type="match status" value="1"/>
</dbReference>
<dbReference type="RefSeq" id="WP_084225983.1">
    <property type="nucleotide sequence ID" value="NZ_CADFGF010000021.1"/>
</dbReference>
<dbReference type="GO" id="GO:0006310">
    <property type="term" value="P:DNA recombination"/>
    <property type="evidence" value="ECO:0007669"/>
    <property type="project" value="UniProtKB-KW"/>
</dbReference>
<keyword evidence="2" id="KW-0229">DNA integration</keyword>
<gene>
    <name evidence="6" type="ORF">NH14_031275</name>
</gene>
<dbReference type="PANTHER" id="PTHR30349">
    <property type="entry name" value="PHAGE INTEGRASE-RELATED"/>
    <property type="match status" value="1"/>
</dbReference>
<dbReference type="EMBL" id="JTDB02000015">
    <property type="protein sequence ID" value="NLP65541.1"/>
    <property type="molecule type" value="Genomic_DNA"/>
</dbReference>
<proteinExistence type="predicted"/>
<comment type="subcellular location">
    <subcellularLocation>
        <location evidence="1">Cytoplasm</location>
    </subcellularLocation>
</comment>